<protein>
    <recommendedName>
        <fullName evidence="3">DUF4197 domain-containing protein</fullName>
    </recommendedName>
</protein>
<dbReference type="STRING" id="996801.BW723_01195"/>
<dbReference type="KEGG" id="prn:BW723_01195"/>
<evidence type="ECO:0000313" key="1">
    <source>
        <dbReference type="EMBL" id="OBY62318.1"/>
    </source>
</evidence>
<dbReference type="InterPro" id="IPR025245">
    <property type="entry name" value="DUF4197"/>
</dbReference>
<dbReference type="Pfam" id="PF13852">
    <property type="entry name" value="DUF4197"/>
    <property type="match status" value="1"/>
</dbReference>
<accession>A0A1B8TS58</accession>
<gene>
    <name evidence="1" type="ORF">LPB301_14495</name>
</gene>
<keyword evidence="2" id="KW-1185">Reference proteome</keyword>
<evidence type="ECO:0000313" key="2">
    <source>
        <dbReference type="Proteomes" id="UP000092612"/>
    </source>
</evidence>
<name>A0A1B8TS58_9FLAO</name>
<dbReference type="RefSeq" id="WP_068363679.1">
    <property type="nucleotide sequence ID" value="NZ_CP019337.1"/>
</dbReference>
<sequence>MIKRILVLVIAIQFVGCAELQKVVSQLPSGGGVLTQEQIGNGLRQALDHGIENQVTKLTAVDGFYKNELVKILLPQELQAVDNGLRKIGLGNLADEGIKALNRAAEDAVKTATPIFVNAVKEITFADAKNILLGDQNAATSYLQSKTNQSLYNSFSPVINQSFSKVGADKIWSNLITKYNSIPFVNKVDPDLTAYVTNEALKGVFTMIEVEEKGIREKVGLRDTALLKQVFALQDNR</sequence>
<proteinExistence type="predicted"/>
<dbReference type="OrthoDB" id="5292580at2"/>
<dbReference type="Proteomes" id="UP000092612">
    <property type="component" value="Unassembled WGS sequence"/>
</dbReference>
<evidence type="ECO:0008006" key="3">
    <source>
        <dbReference type="Google" id="ProtNLM"/>
    </source>
</evidence>
<reference evidence="2" key="1">
    <citation type="submission" date="2016-02" db="EMBL/GenBank/DDBJ databases">
        <title>Paenibacillus sp. LPB0068, isolated from Crassostrea gigas.</title>
        <authorList>
            <person name="Shin S.-K."/>
            <person name="Yi H."/>
        </authorList>
    </citation>
    <scope>NUCLEOTIDE SEQUENCE [LARGE SCALE GENOMIC DNA]</scope>
    <source>
        <strain evidence="2">KCTC 23969</strain>
    </source>
</reference>
<organism evidence="1 2">
    <name type="scientific">Polaribacter reichenbachii</name>
    <dbReference type="NCBI Taxonomy" id="996801"/>
    <lineage>
        <taxon>Bacteria</taxon>
        <taxon>Pseudomonadati</taxon>
        <taxon>Bacteroidota</taxon>
        <taxon>Flavobacteriia</taxon>
        <taxon>Flavobacteriales</taxon>
        <taxon>Flavobacteriaceae</taxon>
    </lineage>
</organism>
<comment type="caution">
    <text evidence="1">The sequence shown here is derived from an EMBL/GenBank/DDBJ whole genome shotgun (WGS) entry which is preliminary data.</text>
</comment>
<dbReference type="AlphaFoldDB" id="A0A1B8TS58"/>
<dbReference type="EMBL" id="LSFL01000036">
    <property type="protein sequence ID" value="OBY62318.1"/>
    <property type="molecule type" value="Genomic_DNA"/>
</dbReference>